<accession>A0ABX7MYU8</accession>
<keyword evidence="2" id="KW-0472">Membrane</keyword>
<evidence type="ECO:0008006" key="5">
    <source>
        <dbReference type="Google" id="ProtNLM"/>
    </source>
</evidence>
<evidence type="ECO:0000256" key="2">
    <source>
        <dbReference type="SAM" id="Phobius"/>
    </source>
</evidence>
<protein>
    <recommendedName>
        <fullName evidence="5">Type 4 fimbrial biogenesis protein PilX N-terminal domain-containing protein</fullName>
    </recommendedName>
</protein>
<proteinExistence type="predicted"/>
<gene>
    <name evidence="3" type="ORF">JY572_24735</name>
</gene>
<keyword evidence="2" id="KW-0812">Transmembrane</keyword>
<feature type="transmembrane region" description="Helical" evidence="2">
    <location>
        <begin position="15"/>
        <end position="35"/>
    </location>
</feature>
<evidence type="ECO:0000313" key="4">
    <source>
        <dbReference type="Proteomes" id="UP000663090"/>
    </source>
</evidence>
<feature type="compositionally biased region" description="Polar residues" evidence="1">
    <location>
        <begin position="219"/>
        <end position="234"/>
    </location>
</feature>
<dbReference type="RefSeq" id="WP_206713341.1">
    <property type="nucleotide sequence ID" value="NZ_CP071091.1"/>
</dbReference>
<reference evidence="3 4" key="1">
    <citation type="submission" date="2021-02" db="EMBL/GenBank/DDBJ databases">
        <title>De Novo genome assembly of isolated myxobacteria.</title>
        <authorList>
            <person name="Stevens D.C."/>
        </authorList>
    </citation>
    <scope>NUCLEOTIDE SEQUENCE [LARGE SCALE GENOMIC DNA]</scope>
    <source>
        <strain evidence="3 4">SCHIC003</strain>
    </source>
</reference>
<feature type="region of interest" description="Disordered" evidence="1">
    <location>
        <begin position="219"/>
        <end position="240"/>
    </location>
</feature>
<dbReference type="Proteomes" id="UP000663090">
    <property type="component" value="Chromosome"/>
</dbReference>
<keyword evidence="2" id="KW-1133">Transmembrane helix</keyword>
<name>A0ABX7MYU8_9BACT</name>
<keyword evidence="4" id="KW-1185">Reference proteome</keyword>
<sequence>MPSQNKARNRANRGFTLLVALGVVIVVTMAVMLSYRVVGREADTQADTRRQKEAFFAAEAGLAEGREAVRRRAPGEGTQPYSDLLTGLHASGAEVTEEGLKNANPPWMELLPSDAPGDPWNYLRLDPGQFSTAEKTNGDGVPYLDYPEQRNVRYRVFIRDDLDDDDPQSDSNAALWVAAIGEVMNSEGRPTRSIVQALIRNHSGALVVTPGCPQGGCGSDNTYNNNGPSSSTPDITLPRP</sequence>
<evidence type="ECO:0000256" key="1">
    <source>
        <dbReference type="SAM" id="MobiDB-lite"/>
    </source>
</evidence>
<dbReference type="EMBL" id="CP071091">
    <property type="protein sequence ID" value="QSQ11594.1"/>
    <property type="molecule type" value="Genomic_DNA"/>
</dbReference>
<organism evidence="3 4">
    <name type="scientific">Myxococcus landrumensis</name>
    <dbReference type="NCBI Taxonomy" id="2813577"/>
    <lineage>
        <taxon>Bacteria</taxon>
        <taxon>Pseudomonadati</taxon>
        <taxon>Myxococcota</taxon>
        <taxon>Myxococcia</taxon>
        <taxon>Myxococcales</taxon>
        <taxon>Cystobacterineae</taxon>
        <taxon>Myxococcaceae</taxon>
        <taxon>Myxococcus</taxon>
    </lineage>
</organism>
<evidence type="ECO:0000313" key="3">
    <source>
        <dbReference type="EMBL" id="QSQ11594.1"/>
    </source>
</evidence>